<proteinExistence type="predicted"/>
<evidence type="ECO:0000313" key="4">
    <source>
        <dbReference type="EMBL" id="CAB4182633.1"/>
    </source>
</evidence>
<reference evidence="3" key="1">
    <citation type="submission" date="2020-05" db="EMBL/GenBank/DDBJ databases">
        <authorList>
            <person name="Chiriac C."/>
            <person name="Salcher M."/>
            <person name="Ghai R."/>
            <person name="Kavagutti S V."/>
        </authorList>
    </citation>
    <scope>NUCLEOTIDE SEQUENCE</scope>
</reference>
<sequence>MIRKATIDDIDWMMSVAAVAYPNGTYEEEAGRKYWESIMGNKNCLLLRGEKVVMGAAVISSPYAPNIKFGITLPIASLGNSGSELLKMTKQILQWAKDSGAIHFNFAAITGVDLGPLAKRFNGVPISPSYVVRFDHV</sequence>
<protein>
    <submittedName>
        <fullName evidence="3">Uncharacterized protein</fullName>
    </submittedName>
</protein>
<dbReference type="EMBL" id="LR797261">
    <property type="protein sequence ID" value="CAB4197320.1"/>
    <property type="molecule type" value="Genomic_DNA"/>
</dbReference>
<dbReference type="EMBL" id="LR796302">
    <property type="protein sequence ID" value="CAB4135440.1"/>
    <property type="molecule type" value="Genomic_DNA"/>
</dbReference>
<dbReference type="EMBL" id="LR796855">
    <property type="protein sequence ID" value="CAB4170097.1"/>
    <property type="molecule type" value="Genomic_DNA"/>
</dbReference>
<evidence type="ECO:0000313" key="2">
    <source>
        <dbReference type="EMBL" id="CAB4149986.1"/>
    </source>
</evidence>
<accession>A0A6J5PGA9</accession>
<evidence type="ECO:0000313" key="3">
    <source>
        <dbReference type="EMBL" id="CAB4170097.1"/>
    </source>
</evidence>
<dbReference type="EMBL" id="LR796533">
    <property type="protein sequence ID" value="CAB4149986.1"/>
    <property type="molecule type" value="Genomic_DNA"/>
</dbReference>
<dbReference type="EMBL" id="LR797373">
    <property type="protein sequence ID" value="CAB4210980.1"/>
    <property type="molecule type" value="Genomic_DNA"/>
</dbReference>
<name>A0A6J5PGA9_9CAUD</name>
<dbReference type="EMBL" id="LR797044">
    <property type="protein sequence ID" value="CAB4182633.1"/>
    <property type="molecule type" value="Genomic_DNA"/>
</dbReference>
<evidence type="ECO:0000313" key="6">
    <source>
        <dbReference type="EMBL" id="CAB4210980.1"/>
    </source>
</evidence>
<organism evidence="3">
    <name type="scientific">uncultured Caudovirales phage</name>
    <dbReference type="NCBI Taxonomy" id="2100421"/>
    <lineage>
        <taxon>Viruses</taxon>
        <taxon>Duplodnaviria</taxon>
        <taxon>Heunggongvirae</taxon>
        <taxon>Uroviricota</taxon>
        <taxon>Caudoviricetes</taxon>
        <taxon>Peduoviridae</taxon>
        <taxon>Maltschvirus</taxon>
        <taxon>Maltschvirus maltsch</taxon>
    </lineage>
</organism>
<evidence type="ECO:0000313" key="1">
    <source>
        <dbReference type="EMBL" id="CAB4135440.1"/>
    </source>
</evidence>
<evidence type="ECO:0000313" key="5">
    <source>
        <dbReference type="EMBL" id="CAB4197320.1"/>
    </source>
</evidence>
<gene>
    <name evidence="4" type="ORF">UFOVP1078_15</name>
    <name evidence="5" type="ORF">UFOVP1317_5</name>
    <name evidence="6" type="ORF">UFOVP1429_63</name>
    <name evidence="1" type="ORF">UFOVP289_26</name>
    <name evidence="2" type="ORF">UFOVP547_21</name>
    <name evidence="3" type="ORF">UFOVP900_48</name>
</gene>